<protein>
    <submittedName>
        <fullName evidence="2">Uncharacterized protein</fullName>
    </submittedName>
</protein>
<feature type="transmembrane region" description="Helical" evidence="1">
    <location>
        <begin position="29"/>
        <end position="49"/>
    </location>
</feature>
<comment type="caution">
    <text evidence="2">The sequence shown here is derived from an EMBL/GenBank/DDBJ whole genome shotgun (WGS) entry which is preliminary data.</text>
</comment>
<proteinExistence type="predicted"/>
<name>A0ABW6A3H0_9BACT</name>
<dbReference type="RefSeq" id="WP_386096916.1">
    <property type="nucleotide sequence ID" value="NZ_JBHUOZ010000001.1"/>
</dbReference>
<dbReference type="Proteomes" id="UP001597511">
    <property type="component" value="Unassembled WGS sequence"/>
</dbReference>
<organism evidence="2 3">
    <name type="scientific">Terrimonas rubra</name>
    <dbReference type="NCBI Taxonomy" id="1035890"/>
    <lineage>
        <taxon>Bacteria</taxon>
        <taxon>Pseudomonadati</taxon>
        <taxon>Bacteroidota</taxon>
        <taxon>Chitinophagia</taxon>
        <taxon>Chitinophagales</taxon>
        <taxon>Chitinophagaceae</taxon>
        <taxon>Terrimonas</taxon>
    </lineage>
</organism>
<dbReference type="EMBL" id="JBHUOZ010000001">
    <property type="protein sequence ID" value="MFD2919584.1"/>
    <property type="molecule type" value="Genomic_DNA"/>
</dbReference>
<reference evidence="3" key="1">
    <citation type="journal article" date="2019" name="Int. J. Syst. Evol. Microbiol.">
        <title>The Global Catalogue of Microorganisms (GCM) 10K type strain sequencing project: providing services to taxonomists for standard genome sequencing and annotation.</title>
        <authorList>
            <consortium name="The Broad Institute Genomics Platform"/>
            <consortium name="The Broad Institute Genome Sequencing Center for Infectious Disease"/>
            <person name="Wu L."/>
            <person name="Ma J."/>
        </authorList>
    </citation>
    <scope>NUCLEOTIDE SEQUENCE [LARGE SCALE GENOMIC DNA]</scope>
    <source>
        <strain evidence="3">KCTC 23299</strain>
    </source>
</reference>
<sequence length="113" mass="13337">MSYFCTMITKEEEKFIDYWEQSRGKNKRWISVLTVGLPLALLMVVTIFANFFSGWYKRAAMIRNSDSSQVMVLMIAAILIVGFVVYFSAKHQWDMNEKRYQEFKQKRDRAGNS</sequence>
<keyword evidence="3" id="KW-1185">Reference proteome</keyword>
<keyword evidence="1" id="KW-0472">Membrane</keyword>
<evidence type="ECO:0000256" key="1">
    <source>
        <dbReference type="SAM" id="Phobius"/>
    </source>
</evidence>
<evidence type="ECO:0000313" key="2">
    <source>
        <dbReference type="EMBL" id="MFD2919584.1"/>
    </source>
</evidence>
<evidence type="ECO:0000313" key="3">
    <source>
        <dbReference type="Proteomes" id="UP001597511"/>
    </source>
</evidence>
<gene>
    <name evidence="2" type="ORF">ACFS6H_07705</name>
</gene>
<keyword evidence="1" id="KW-0812">Transmembrane</keyword>
<feature type="transmembrane region" description="Helical" evidence="1">
    <location>
        <begin position="69"/>
        <end position="89"/>
    </location>
</feature>
<keyword evidence="1" id="KW-1133">Transmembrane helix</keyword>
<accession>A0ABW6A3H0</accession>